<evidence type="ECO:0000313" key="6">
    <source>
        <dbReference type="Proteomes" id="UP000005096"/>
    </source>
</evidence>
<dbReference type="Proteomes" id="UP000005096">
    <property type="component" value="Chromosome"/>
</dbReference>
<dbReference type="GO" id="GO:0005524">
    <property type="term" value="F:ATP binding"/>
    <property type="evidence" value="ECO:0007669"/>
    <property type="project" value="UniProtKB-KW"/>
</dbReference>
<dbReference type="InterPro" id="IPR018181">
    <property type="entry name" value="Heat_shock_70_CS"/>
</dbReference>
<organism evidence="5 6">
    <name type="scientific">Aminomonas paucivorans DSM 12260</name>
    <dbReference type="NCBI Taxonomy" id="584708"/>
    <lineage>
        <taxon>Bacteria</taxon>
        <taxon>Thermotogati</taxon>
        <taxon>Synergistota</taxon>
        <taxon>Synergistia</taxon>
        <taxon>Synergistales</taxon>
        <taxon>Synergistaceae</taxon>
        <taxon>Aminomonas</taxon>
    </lineage>
</organism>
<dbReference type="InterPro" id="IPR029047">
    <property type="entry name" value="HSP70_peptide-bd_sf"/>
</dbReference>
<dbReference type="STRING" id="584708.Apau_1018"/>
<keyword evidence="5" id="KW-0346">Stress response</keyword>
<dbReference type="PaxDb" id="584708-Apau_1018"/>
<dbReference type="Pfam" id="PF00012">
    <property type="entry name" value="HSP70"/>
    <property type="match status" value="1"/>
</dbReference>
<dbReference type="FunFam" id="3.30.420.40:FF:000028">
    <property type="entry name" value="heat shock 70 kDa protein-like"/>
    <property type="match status" value="1"/>
</dbReference>
<dbReference type="InterPro" id="IPR043129">
    <property type="entry name" value="ATPase_NBD"/>
</dbReference>
<dbReference type="Gene3D" id="3.30.420.40">
    <property type="match status" value="2"/>
</dbReference>
<evidence type="ECO:0000256" key="1">
    <source>
        <dbReference type="ARBA" id="ARBA00007381"/>
    </source>
</evidence>
<dbReference type="InterPro" id="IPR013126">
    <property type="entry name" value="Hsp_70_fam"/>
</dbReference>
<dbReference type="SUPFAM" id="SSF53067">
    <property type="entry name" value="Actin-like ATPase domain"/>
    <property type="match status" value="2"/>
</dbReference>
<dbReference type="Gene3D" id="2.60.34.10">
    <property type="entry name" value="Substrate Binding Domain Of DNAk, Chain A, domain 1"/>
    <property type="match status" value="1"/>
</dbReference>
<comment type="similarity">
    <text evidence="1 4">Belongs to the heat shock protein 70 family.</text>
</comment>
<dbReference type="PROSITE" id="PS00329">
    <property type="entry name" value="HSP70_2"/>
    <property type="match status" value="1"/>
</dbReference>
<dbReference type="PROSITE" id="PS01036">
    <property type="entry name" value="HSP70_3"/>
    <property type="match status" value="1"/>
</dbReference>
<proteinExistence type="inferred from homology"/>
<dbReference type="PANTHER" id="PTHR19375">
    <property type="entry name" value="HEAT SHOCK PROTEIN 70KDA"/>
    <property type="match status" value="1"/>
</dbReference>
<dbReference type="Gene3D" id="3.90.640.10">
    <property type="entry name" value="Actin, Chain A, domain 4"/>
    <property type="match status" value="1"/>
</dbReference>
<dbReference type="SUPFAM" id="SSF100920">
    <property type="entry name" value="Heat shock protein 70kD (HSP70), peptide-binding domain"/>
    <property type="match status" value="1"/>
</dbReference>
<dbReference type="GO" id="GO:0140662">
    <property type="term" value="F:ATP-dependent protein folding chaperone"/>
    <property type="evidence" value="ECO:0007669"/>
    <property type="project" value="InterPro"/>
</dbReference>
<dbReference type="EMBL" id="CM001022">
    <property type="protein sequence ID" value="EFQ23445.1"/>
    <property type="molecule type" value="Genomic_DNA"/>
</dbReference>
<dbReference type="HOGENOM" id="CLU_005965_2_4_0"/>
<gene>
    <name evidence="5" type="ORF">Apau_1018</name>
</gene>
<accession>E3CWZ5</accession>
<keyword evidence="6" id="KW-1185">Reference proteome</keyword>
<keyword evidence="2 4" id="KW-0547">Nucleotide-binding</keyword>
<evidence type="ECO:0000256" key="3">
    <source>
        <dbReference type="ARBA" id="ARBA00022840"/>
    </source>
</evidence>
<sequence>MAAHCPPGGSPRVLPNRWGRWRTPSYVALVGRDLVAGEEAARVALTSPGRAWWDVKRKLGTDWVARSGGHAYGAEDLLVPLLSLVREDAEASLGSFVRSGVLAVPAHFGFPERGALARAARKAGFEEIRIVNEPTAATLSVGPQGRFLVLDFGGGTLDLSVVEGENGVFQVLDSLGRSDLGGYDLDRRLAQWLWRRLGGGAPSFEDPRWFHLLREAEQVKIALSDARTFLWVPPKGWGSDEPVTVQREDLERLISPVLDEILRLVERLFRRHRPHRLLLVGGSSRIPLLRQRLAERVAEPEHLRACPDEAVALGAALFARQGRERLLLDVLSQPLGLAQADGSVSLLLARGTPLPAEARQELWAREAGPLVLTVVQGEGPLRDAGRILQRIDLPFACQGERVEILFKVDGSGLLTVEVFQRSGTSRRVVALEGRGDVGSVDLEAELRLRQDRIVRLSLALDPAHQERLSSLWGQFRLFRGEEEGLSQEALDVLDRLILDLERVVGS</sequence>
<protein>
    <submittedName>
        <fullName evidence="5">Heat shock protein 70</fullName>
    </submittedName>
</protein>
<evidence type="ECO:0000313" key="5">
    <source>
        <dbReference type="EMBL" id="EFQ23445.1"/>
    </source>
</evidence>
<dbReference type="AlphaFoldDB" id="E3CWZ5"/>
<dbReference type="PRINTS" id="PR00301">
    <property type="entry name" value="HEATSHOCK70"/>
</dbReference>
<reference evidence="5 6" key="1">
    <citation type="journal article" date="2010" name="Stand. Genomic Sci.">
        <title>Non-contiguous finished genome sequence of Aminomonas paucivorans type strain (GLU-3).</title>
        <authorList>
            <person name="Pitluck S."/>
            <person name="Yasawong M."/>
            <person name="Held B."/>
            <person name="Lapidus A."/>
            <person name="Nolan M."/>
            <person name="Copeland A."/>
            <person name="Lucas S."/>
            <person name="Del Rio T.G."/>
            <person name="Tice H."/>
            <person name="Cheng J.F."/>
            <person name="Chertkov O."/>
            <person name="Goodwin L."/>
            <person name="Tapia R."/>
            <person name="Han C."/>
            <person name="Liolios K."/>
            <person name="Ivanova N."/>
            <person name="Mavromatis K."/>
            <person name="Ovchinnikova G."/>
            <person name="Pati A."/>
            <person name="Chen A."/>
            <person name="Palaniappan K."/>
            <person name="Land M."/>
            <person name="Hauser L."/>
            <person name="Chang Y.J."/>
            <person name="Jeffries C.D."/>
            <person name="Pukall R."/>
            <person name="Spring S."/>
            <person name="Rohde M."/>
            <person name="Sikorski J."/>
            <person name="Goker M."/>
            <person name="Woyke T."/>
            <person name="Bristow J."/>
            <person name="Eisen J.A."/>
            <person name="Markowitz V."/>
            <person name="Hugenholtz P."/>
            <person name="Kyrpides N.C."/>
            <person name="Klenk H.P."/>
        </authorList>
    </citation>
    <scope>NUCLEOTIDE SEQUENCE [LARGE SCALE GENOMIC DNA]</scope>
    <source>
        <strain evidence="5 6">DSM 12260</strain>
    </source>
</reference>
<evidence type="ECO:0000256" key="2">
    <source>
        <dbReference type="ARBA" id="ARBA00022741"/>
    </source>
</evidence>
<name>E3CWZ5_9BACT</name>
<evidence type="ECO:0000256" key="4">
    <source>
        <dbReference type="RuleBase" id="RU003322"/>
    </source>
</evidence>
<keyword evidence="3 4" id="KW-0067">ATP-binding</keyword>
<dbReference type="eggNOG" id="COG0443">
    <property type="taxonomic scope" value="Bacteria"/>
</dbReference>